<dbReference type="PROSITE" id="PS50011">
    <property type="entry name" value="PROTEIN_KINASE_DOM"/>
    <property type="match status" value="1"/>
</dbReference>
<keyword evidence="5" id="KW-0067">ATP-binding</keyword>
<evidence type="ECO:0008006" key="11">
    <source>
        <dbReference type="Google" id="ProtNLM"/>
    </source>
</evidence>
<organism evidence="9 10">
    <name type="scientific">Prorocentrum cordatum</name>
    <dbReference type="NCBI Taxonomy" id="2364126"/>
    <lineage>
        <taxon>Eukaryota</taxon>
        <taxon>Sar</taxon>
        <taxon>Alveolata</taxon>
        <taxon>Dinophyceae</taxon>
        <taxon>Prorocentrales</taxon>
        <taxon>Prorocentraceae</taxon>
        <taxon>Prorocentrum</taxon>
    </lineage>
</organism>
<feature type="domain" description="AGC-kinase C-terminal" evidence="8">
    <location>
        <begin position="324"/>
        <end position="390"/>
    </location>
</feature>
<keyword evidence="10" id="KW-1185">Reference proteome</keyword>
<dbReference type="Gene3D" id="3.30.200.20">
    <property type="entry name" value="Phosphorylase Kinase, domain 1"/>
    <property type="match status" value="1"/>
</dbReference>
<gene>
    <name evidence="9" type="ORF">PCOR1329_LOCUS24364</name>
</gene>
<dbReference type="InterPro" id="IPR000961">
    <property type="entry name" value="AGC-kinase_C"/>
</dbReference>
<dbReference type="InterPro" id="IPR008271">
    <property type="entry name" value="Ser/Thr_kinase_AS"/>
</dbReference>
<evidence type="ECO:0000256" key="4">
    <source>
        <dbReference type="ARBA" id="ARBA00022777"/>
    </source>
</evidence>
<sequence length="474" mass="52471">MDTFRRTSQIQTSDSGTGELPPDVSHRAGRTSLLESSTAWARAIDKSYSLDSFDLGRTIGVGRYARVRTAKVKDNHSLPVCLKILKKSNMKELDQVQHVIAEKQVLATIQNPFVIQLLTTFQDDSRLYMVLELINGGELFHELRKAKRFTLDRAKFYNMEVVSAVSYLHSLLIAYRDLKPENILLHRTGHIKLTDFGFAKYLKGQRTYTVCGTAAYMAPEIVMRQGHGLAVDWWAVGILMYEMLSGNVPFDDKGADYDEKVVFAAIVNGNPSYPPAWSIDKNYRSVQDYLKRLIMVDPIRRMGCREAVEAFGKTKHVKDHALFKGVNWNDVAQGVITPPFRPNTNDSDTDISCFQQFEESDAAARASAVDDDEVYADWETRNSFEDEARQKAADLVREFEGRRSQRASAHGGDRGPPGLTAPPAEDITGVAGAAEGPGAQGEAQEPGARAEKQPAVKEVCDAKVAGSGACCAVQ</sequence>
<keyword evidence="2" id="KW-0808">Transferase</keyword>
<feature type="region of interest" description="Disordered" evidence="6">
    <location>
        <begin position="1"/>
        <end position="25"/>
    </location>
</feature>
<feature type="compositionally biased region" description="Polar residues" evidence="6">
    <location>
        <begin position="1"/>
        <end position="16"/>
    </location>
</feature>
<dbReference type="PANTHER" id="PTHR24353">
    <property type="entry name" value="CYCLIC NUCLEOTIDE-DEPENDENT PROTEIN KINASE"/>
    <property type="match status" value="1"/>
</dbReference>
<keyword evidence="3" id="KW-0547">Nucleotide-binding</keyword>
<evidence type="ECO:0000256" key="5">
    <source>
        <dbReference type="ARBA" id="ARBA00022840"/>
    </source>
</evidence>
<dbReference type="PROSITE" id="PS51285">
    <property type="entry name" value="AGC_KINASE_CTER"/>
    <property type="match status" value="1"/>
</dbReference>
<proteinExistence type="predicted"/>
<comment type="caution">
    <text evidence="9">The sequence shown here is derived from an EMBL/GenBank/DDBJ whole genome shotgun (WGS) entry which is preliminary data.</text>
</comment>
<feature type="region of interest" description="Disordered" evidence="6">
    <location>
        <begin position="401"/>
        <end position="455"/>
    </location>
</feature>
<evidence type="ECO:0000256" key="2">
    <source>
        <dbReference type="ARBA" id="ARBA00022679"/>
    </source>
</evidence>
<evidence type="ECO:0000259" key="7">
    <source>
        <dbReference type="PROSITE" id="PS50011"/>
    </source>
</evidence>
<dbReference type="EMBL" id="CAUYUJ010008380">
    <property type="protein sequence ID" value="CAK0823782.1"/>
    <property type="molecule type" value="Genomic_DNA"/>
</dbReference>
<dbReference type="Pfam" id="PF00069">
    <property type="entry name" value="Pkinase"/>
    <property type="match status" value="1"/>
</dbReference>
<feature type="compositionally biased region" description="Low complexity" evidence="6">
    <location>
        <begin position="431"/>
        <end position="447"/>
    </location>
</feature>
<feature type="domain" description="Protein kinase" evidence="7">
    <location>
        <begin position="53"/>
        <end position="323"/>
    </location>
</feature>
<evidence type="ECO:0000313" key="9">
    <source>
        <dbReference type="EMBL" id="CAK0823782.1"/>
    </source>
</evidence>
<reference evidence="9" key="1">
    <citation type="submission" date="2023-10" db="EMBL/GenBank/DDBJ databases">
        <authorList>
            <person name="Chen Y."/>
            <person name="Shah S."/>
            <person name="Dougan E. K."/>
            <person name="Thang M."/>
            <person name="Chan C."/>
        </authorList>
    </citation>
    <scope>NUCLEOTIDE SEQUENCE [LARGE SCALE GENOMIC DNA]</scope>
</reference>
<evidence type="ECO:0000259" key="8">
    <source>
        <dbReference type="PROSITE" id="PS51285"/>
    </source>
</evidence>
<evidence type="ECO:0000256" key="6">
    <source>
        <dbReference type="SAM" id="MobiDB-lite"/>
    </source>
</evidence>
<dbReference type="PANTHER" id="PTHR24353:SF37">
    <property type="entry name" value="CAMP-DEPENDENT PROTEIN KINASE CATALYTIC SUBUNIT PRKX"/>
    <property type="match status" value="1"/>
</dbReference>
<name>A0ABN9RWP1_9DINO</name>
<keyword evidence="1" id="KW-0723">Serine/threonine-protein kinase</keyword>
<dbReference type="Gene3D" id="1.10.510.10">
    <property type="entry name" value="Transferase(Phosphotransferase) domain 1"/>
    <property type="match status" value="1"/>
</dbReference>
<accession>A0ABN9RWP1</accession>
<evidence type="ECO:0000256" key="1">
    <source>
        <dbReference type="ARBA" id="ARBA00022527"/>
    </source>
</evidence>
<dbReference type="Proteomes" id="UP001189429">
    <property type="component" value="Unassembled WGS sequence"/>
</dbReference>
<protein>
    <recommendedName>
        <fullName evidence="11">cGMP-dependent protein kinase</fullName>
    </recommendedName>
</protein>
<evidence type="ECO:0000313" key="10">
    <source>
        <dbReference type="Proteomes" id="UP001189429"/>
    </source>
</evidence>
<dbReference type="SMART" id="SM00220">
    <property type="entry name" value="S_TKc"/>
    <property type="match status" value="1"/>
</dbReference>
<dbReference type="PROSITE" id="PS00108">
    <property type="entry name" value="PROTEIN_KINASE_ST"/>
    <property type="match status" value="1"/>
</dbReference>
<dbReference type="SMART" id="SM00133">
    <property type="entry name" value="S_TK_X"/>
    <property type="match status" value="1"/>
</dbReference>
<dbReference type="InterPro" id="IPR000719">
    <property type="entry name" value="Prot_kinase_dom"/>
</dbReference>
<keyword evidence="4" id="KW-0418">Kinase</keyword>
<dbReference type="SUPFAM" id="SSF56112">
    <property type="entry name" value="Protein kinase-like (PK-like)"/>
    <property type="match status" value="1"/>
</dbReference>
<evidence type="ECO:0000256" key="3">
    <source>
        <dbReference type="ARBA" id="ARBA00022741"/>
    </source>
</evidence>
<dbReference type="InterPro" id="IPR011009">
    <property type="entry name" value="Kinase-like_dom_sf"/>
</dbReference>